<comment type="caution">
    <text evidence="2">The sequence shown here is derived from an EMBL/GenBank/DDBJ whole genome shotgun (WGS) entry which is preliminary data.</text>
</comment>
<name>A0A8H2Y0L6_9AGAM</name>
<sequence>MVASPRRTNWLDEQSSASSLTSTRTLTIGSGGAGPREVPHITFDAIVGRNSQFHDLSQDEQDELGGVEYRALGALLWVIAADPRPQLLPVPDGWVEFIHPVEGRPYFYNSELRVVTETYIRHSNQLAFIEEWYSVSRELRNRVLPSASNLGVFLDRDGRFAGSQPGVINPIYASCLLDHMTSEGSTSPFTKTECKSYLFSINQAAESGHMLYLNWSIAGSWGY</sequence>
<feature type="compositionally biased region" description="Low complexity" evidence="1">
    <location>
        <begin position="15"/>
        <end position="28"/>
    </location>
</feature>
<evidence type="ECO:0000313" key="3">
    <source>
        <dbReference type="Proteomes" id="UP000663853"/>
    </source>
</evidence>
<feature type="region of interest" description="Disordered" evidence="1">
    <location>
        <begin position="1"/>
        <end position="34"/>
    </location>
</feature>
<organism evidence="2 3">
    <name type="scientific">Rhizoctonia solani</name>
    <dbReference type="NCBI Taxonomy" id="456999"/>
    <lineage>
        <taxon>Eukaryota</taxon>
        <taxon>Fungi</taxon>
        <taxon>Dikarya</taxon>
        <taxon>Basidiomycota</taxon>
        <taxon>Agaricomycotina</taxon>
        <taxon>Agaricomycetes</taxon>
        <taxon>Cantharellales</taxon>
        <taxon>Ceratobasidiaceae</taxon>
        <taxon>Rhizoctonia</taxon>
    </lineage>
</organism>
<reference evidence="2" key="1">
    <citation type="submission" date="2021-01" db="EMBL/GenBank/DDBJ databases">
        <authorList>
            <person name="Kaushik A."/>
        </authorList>
    </citation>
    <scope>NUCLEOTIDE SEQUENCE</scope>
    <source>
        <strain evidence="2">AG6-10EEA</strain>
    </source>
</reference>
<dbReference type="Proteomes" id="UP000663853">
    <property type="component" value="Unassembled WGS sequence"/>
</dbReference>
<dbReference type="EMBL" id="CAJMXA010000722">
    <property type="protein sequence ID" value="CAE6440829.1"/>
    <property type="molecule type" value="Genomic_DNA"/>
</dbReference>
<proteinExistence type="predicted"/>
<evidence type="ECO:0000313" key="2">
    <source>
        <dbReference type="EMBL" id="CAE6440829.1"/>
    </source>
</evidence>
<gene>
    <name evidence="2" type="ORF">RDB_LOCUS36493</name>
</gene>
<protein>
    <submittedName>
        <fullName evidence="2">Uncharacterized protein</fullName>
    </submittedName>
</protein>
<evidence type="ECO:0000256" key="1">
    <source>
        <dbReference type="SAM" id="MobiDB-lite"/>
    </source>
</evidence>
<dbReference type="AlphaFoldDB" id="A0A8H2Y0L6"/>
<accession>A0A8H2Y0L6</accession>